<organism evidence="4 5">
    <name type="scientific">Anaeroselena agilis</name>
    <dbReference type="NCBI Taxonomy" id="3063788"/>
    <lineage>
        <taxon>Bacteria</taxon>
        <taxon>Bacillati</taxon>
        <taxon>Bacillota</taxon>
        <taxon>Negativicutes</taxon>
        <taxon>Acetonemataceae</taxon>
        <taxon>Anaeroselena</taxon>
    </lineage>
</organism>
<keyword evidence="2" id="KW-0175">Coiled coil</keyword>
<evidence type="ECO:0000313" key="5">
    <source>
        <dbReference type="Proteomes" id="UP001254848"/>
    </source>
</evidence>
<dbReference type="Proteomes" id="UP001254848">
    <property type="component" value="Unassembled WGS sequence"/>
</dbReference>
<dbReference type="NCBIfam" id="TIGR01554">
    <property type="entry name" value="major_cap_HK97"/>
    <property type="match status" value="1"/>
</dbReference>
<name>A0ABU3P2H2_9FIRM</name>
<protein>
    <submittedName>
        <fullName evidence="4">Phage major capsid protein</fullName>
    </submittedName>
</protein>
<sequence>MTVAEYFNKHKNLTGSQIEARKLAIRNELRTNHDANLEEIERELAALEEVVAHQAEKRGTSKAFNPLQNIGAENRDDNVYSTQEYRRAFFKNLKGLDLTDEERSVFNQGKAELRASTFGAASNMAAVIPTQTLNQILVKARAQLGVIGISRSFGIPSNLSVPVATPSGLTQFGGHSEGTAVDSDTPSIANVLFKPNETVKIFSLSRNAEATSIDALESYLIDELTAVMMNSLDNALINGAGGTAGAGLASIAWSAANSATYANGGVPKFTDLTGIASLLKAGYGANAKWVMSNQTLFSMVWGMTNTVSGQPIFVNNPQTEGIGYLLGRPVILDDYAGFGNFFFGSFDFLAYNLPLSITIEKSLESSFKQNLIDYKAVMIGDVQVIIADAFVKLSQAAA</sequence>
<dbReference type="Pfam" id="PF05065">
    <property type="entry name" value="Phage_capsid"/>
    <property type="match status" value="1"/>
</dbReference>
<dbReference type="InterPro" id="IPR054612">
    <property type="entry name" value="Phage_capsid-like_C"/>
</dbReference>
<feature type="domain" description="Phage capsid-like C-terminal" evidence="3">
    <location>
        <begin position="127"/>
        <end position="393"/>
    </location>
</feature>
<comment type="caution">
    <text evidence="4">The sequence shown here is derived from an EMBL/GenBank/DDBJ whole genome shotgun (WGS) entry which is preliminary data.</text>
</comment>
<proteinExistence type="predicted"/>
<comment type="subcellular location">
    <subcellularLocation>
        <location evidence="1">Virion</location>
    </subcellularLocation>
</comment>
<dbReference type="SUPFAM" id="SSF56563">
    <property type="entry name" value="Major capsid protein gp5"/>
    <property type="match status" value="1"/>
</dbReference>
<evidence type="ECO:0000256" key="1">
    <source>
        <dbReference type="ARBA" id="ARBA00004328"/>
    </source>
</evidence>
<dbReference type="EMBL" id="JAUOZS010000001">
    <property type="protein sequence ID" value="MDT8903248.1"/>
    <property type="molecule type" value="Genomic_DNA"/>
</dbReference>
<accession>A0ABU3P2H2</accession>
<evidence type="ECO:0000313" key="4">
    <source>
        <dbReference type="EMBL" id="MDT8903248.1"/>
    </source>
</evidence>
<evidence type="ECO:0000259" key="3">
    <source>
        <dbReference type="Pfam" id="PF05065"/>
    </source>
</evidence>
<dbReference type="InterPro" id="IPR024455">
    <property type="entry name" value="Phage_capsid"/>
</dbReference>
<gene>
    <name evidence="4" type="ORF">Q4T40_18590</name>
</gene>
<feature type="coiled-coil region" evidence="2">
    <location>
        <begin position="30"/>
        <end position="57"/>
    </location>
</feature>
<dbReference type="RefSeq" id="WP_413781707.1">
    <property type="nucleotide sequence ID" value="NZ_JAUOZS010000001.1"/>
</dbReference>
<evidence type="ECO:0000256" key="2">
    <source>
        <dbReference type="SAM" id="Coils"/>
    </source>
</evidence>
<reference evidence="4 5" key="1">
    <citation type="submission" date="2023-07" db="EMBL/GenBank/DDBJ databases">
        <title>The novel representative of Negativicutes class, Anaeroselena agilis gen. nov. sp. nov.</title>
        <authorList>
            <person name="Prokofeva M.I."/>
            <person name="Elcheninov A.G."/>
            <person name="Klyukina A."/>
            <person name="Kublanov I.V."/>
            <person name="Frolov E.N."/>
            <person name="Podosokorskaya O.A."/>
        </authorList>
    </citation>
    <scope>NUCLEOTIDE SEQUENCE [LARGE SCALE GENOMIC DNA]</scope>
    <source>
        <strain evidence="4 5">4137-cl</strain>
    </source>
</reference>
<keyword evidence="5" id="KW-1185">Reference proteome</keyword>